<reference evidence="3 4" key="1">
    <citation type="submission" date="2016-02" db="EMBL/GenBank/DDBJ databases">
        <title>Genome sequence of Moorella mulderi DSM 14980.</title>
        <authorList>
            <person name="Poehlein A."/>
            <person name="Daniel R."/>
        </authorList>
    </citation>
    <scope>NUCLEOTIDE SEQUENCE [LARGE SCALE GENOMIC DNA]</scope>
    <source>
        <strain evidence="3 4">DSM 14980</strain>
    </source>
</reference>
<proteinExistence type="predicted"/>
<comment type="caution">
    <text evidence="3">The sequence shown here is derived from an EMBL/GenBank/DDBJ whole genome shotgun (WGS) entry which is preliminary data.</text>
</comment>
<evidence type="ECO:0000313" key="3">
    <source>
        <dbReference type="EMBL" id="KYH31538.1"/>
    </source>
</evidence>
<sequence>MLPEQSYIAVVCPSEDKTDRKNRTPDAERKWRKRHGLPPVKGQGKRGPGKAPRVERQEVARAVAGVLVDNPTAPATILAQLAGLIRKDADEKEREAVVARVRRALQDLQQMPGLAGDEKLAEAVRHAFAKREEEKERRQREREQKASMAQASKYDLDIKWLMEQQAIHAAEMSKKMRVAGIDLLKWAGSAYELDGDRNKYICTLEPTSRPADLPLMISTLGNIPVASGFKKGKGGGKKAIGFPTQNEL</sequence>
<feature type="coiled-coil region" evidence="1">
    <location>
        <begin position="124"/>
        <end position="151"/>
    </location>
</feature>
<evidence type="ECO:0000256" key="2">
    <source>
        <dbReference type="SAM" id="MobiDB-lite"/>
    </source>
</evidence>
<accession>A0A151AV68</accession>
<gene>
    <name evidence="3" type="ORF">MOMUL_22780</name>
</gene>
<name>A0A151AV68_9FIRM</name>
<dbReference type="EMBL" id="LTBC01000010">
    <property type="protein sequence ID" value="KYH31538.1"/>
    <property type="molecule type" value="Genomic_DNA"/>
</dbReference>
<organism evidence="3 4">
    <name type="scientific">Moorella mulderi DSM 14980</name>
    <dbReference type="NCBI Taxonomy" id="1122241"/>
    <lineage>
        <taxon>Bacteria</taxon>
        <taxon>Bacillati</taxon>
        <taxon>Bacillota</taxon>
        <taxon>Clostridia</taxon>
        <taxon>Neomoorellales</taxon>
        <taxon>Neomoorellaceae</taxon>
        <taxon>Neomoorella</taxon>
    </lineage>
</organism>
<dbReference type="Proteomes" id="UP000075670">
    <property type="component" value="Unassembled WGS sequence"/>
</dbReference>
<keyword evidence="1" id="KW-0175">Coiled coil</keyword>
<keyword evidence="4" id="KW-1185">Reference proteome</keyword>
<dbReference type="AlphaFoldDB" id="A0A151AV68"/>
<evidence type="ECO:0000313" key="4">
    <source>
        <dbReference type="Proteomes" id="UP000075670"/>
    </source>
</evidence>
<feature type="compositionally biased region" description="Basic and acidic residues" evidence="2">
    <location>
        <begin position="14"/>
        <end position="29"/>
    </location>
</feature>
<protein>
    <submittedName>
        <fullName evidence="3">Uncharacterized protein</fullName>
    </submittedName>
</protein>
<feature type="region of interest" description="Disordered" evidence="2">
    <location>
        <begin position="12"/>
        <end position="55"/>
    </location>
</feature>
<dbReference type="PATRIC" id="fig|1122241.3.peg.2422"/>
<evidence type="ECO:0000256" key="1">
    <source>
        <dbReference type="SAM" id="Coils"/>
    </source>
</evidence>